<evidence type="ECO:0000313" key="3">
    <source>
        <dbReference type="Proteomes" id="UP001194746"/>
    </source>
</evidence>
<protein>
    <recommendedName>
        <fullName evidence="4">BZIP transcription factor</fullName>
    </recommendedName>
</protein>
<dbReference type="InterPro" id="IPR046347">
    <property type="entry name" value="bZIP_sf"/>
</dbReference>
<reference evidence="2" key="2">
    <citation type="submission" date="2020-02" db="EMBL/GenBank/DDBJ databases">
        <authorList>
            <person name="Gilchrist C.L.M."/>
            <person name="Chooi Y.-H."/>
        </authorList>
    </citation>
    <scope>NUCLEOTIDE SEQUENCE</scope>
    <source>
        <strain evidence="2">MST-FP2251</strain>
    </source>
</reference>
<name>A0AAD4CE73_ASPNN</name>
<feature type="region of interest" description="Disordered" evidence="1">
    <location>
        <begin position="1"/>
        <end position="48"/>
    </location>
</feature>
<keyword evidence="3" id="KW-1185">Reference proteome</keyword>
<evidence type="ECO:0008006" key="4">
    <source>
        <dbReference type="Google" id="ProtNLM"/>
    </source>
</evidence>
<evidence type="ECO:0000256" key="1">
    <source>
        <dbReference type="SAM" id="MobiDB-lite"/>
    </source>
</evidence>
<gene>
    <name evidence="2" type="ORF">FE257_001355</name>
</gene>
<feature type="compositionally biased region" description="Pro residues" evidence="1">
    <location>
        <begin position="184"/>
        <end position="195"/>
    </location>
</feature>
<dbReference type="Proteomes" id="UP001194746">
    <property type="component" value="Unassembled WGS sequence"/>
</dbReference>
<sequence>MMSTTPESSQPKKRESRAGTRKVTSLSAEQLERKRANDREAQRTIRQRTKEHIERLEHQVAELKSKGEQYDDVVRRNGALENEIRVLRQQLAMAQGRQYGNMAPEIPYNNTPSGPLIPGPHFPEPLGMTPSSRAPSTLSTSSQVSVTPDWPPYGSTRSSSICESTDTDYANRVEPYVVEGQLRPPNPMPVAPPPHIGFSAGGGGPPADPSYQHYSQLYTPAGPNQGHAEGIPHPQQQPMSFMQVPRSMSVPNVPPEREARAYPILQSQPHYQNPAGQQQQPRNEYTYDWSHRP</sequence>
<feature type="compositionally biased region" description="Polar residues" evidence="1">
    <location>
        <begin position="265"/>
        <end position="283"/>
    </location>
</feature>
<reference evidence="2" key="1">
    <citation type="journal article" date="2019" name="Beilstein J. Org. Chem.">
        <title>Nanangenines: drimane sesquiterpenoids as the dominant metabolite cohort of a novel Australian fungus, Aspergillus nanangensis.</title>
        <authorList>
            <person name="Lacey H.J."/>
            <person name="Gilchrist C.L.M."/>
            <person name="Crombie A."/>
            <person name="Kalaitzis J.A."/>
            <person name="Vuong D."/>
            <person name="Rutledge P.J."/>
            <person name="Turner P."/>
            <person name="Pitt J.I."/>
            <person name="Lacey E."/>
            <person name="Chooi Y.H."/>
            <person name="Piggott A.M."/>
        </authorList>
    </citation>
    <scope>NUCLEOTIDE SEQUENCE</scope>
    <source>
        <strain evidence="2">MST-FP2251</strain>
    </source>
</reference>
<feature type="compositionally biased region" description="Basic and acidic residues" evidence="1">
    <location>
        <begin position="30"/>
        <end position="48"/>
    </location>
</feature>
<organism evidence="2 3">
    <name type="scientific">Aspergillus nanangensis</name>
    <dbReference type="NCBI Taxonomy" id="2582783"/>
    <lineage>
        <taxon>Eukaryota</taxon>
        <taxon>Fungi</taxon>
        <taxon>Dikarya</taxon>
        <taxon>Ascomycota</taxon>
        <taxon>Pezizomycotina</taxon>
        <taxon>Eurotiomycetes</taxon>
        <taxon>Eurotiomycetidae</taxon>
        <taxon>Eurotiales</taxon>
        <taxon>Aspergillaceae</taxon>
        <taxon>Aspergillus</taxon>
        <taxon>Aspergillus subgen. Circumdati</taxon>
    </lineage>
</organism>
<dbReference type="EMBL" id="VCAU01000115">
    <property type="protein sequence ID" value="KAF9884662.1"/>
    <property type="molecule type" value="Genomic_DNA"/>
</dbReference>
<dbReference type="FunFam" id="1.20.5.170:FF:000093">
    <property type="entry name" value="BZIP transcription factor (Eurofung)"/>
    <property type="match status" value="1"/>
</dbReference>
<dbReference type="PANTHER" id="PTHR37012:SF2">
    <property type="entry name" value="BZIP DOMAIN-CONTAINING PROTEIN-RELATED"/>
    <property type="match status" value="1"/>
</dbReference>
<dbReference type="PANTHER" id="PTHR37012">
    <property type="entry name" value="B-ZIP TRANSCRIPTION FACTOR (EUROFUNG)-RELATED"/>
    <property type="match status" value="1"/>
</dbReference>
<feature type="region of interest" description="Disordered" evidence="1">
    <location>
        <begin position="122"/>
        <end position="163"/>
    </location>
</feature>
<dbReference type="Gene3D" id="1.20.5.170">
    <property type="match status" value="1"/>
</dbReference>
<feature type="compositionally biased region" description="Low complexity" evidence="1">
    <location>
        <begin position="129"/>
        <end position="147"/>
    </location>
</feature>
<dbReference type="SUPFAM" id="SSF57959">
    <property type="entry name" value="Leucine zipper domain"/>
    <property type="match status" value="1"/>
</dbReference>
<dbReference type="GO" id="GO:0003700">
    <property type="term" value="F:DNA-binding transcription factor activity"/>
    <property type="evidence" value="ECO:0007669"/>
    <property type="project" value="InterPro"/>
</dbReference>
<comment type="caution">
    <text evidence="2">The sequence shown here is derived from an EMBL/GenBank/DDBJ whole genome shotgun (WGS) entry which is preliminary data.</text>
</comment>
<accession>A0AAD4CE73</accession>
<dbReference type="CDD" id="cd14688">
    <property type="entry name" value="bZIP_YAP"/>
    <property type="match status" value="1"/>
</dbReference>
<evidence type="ECO:0000313" key="2">
    <source>
        <dbReference type="EMBL" id="KAF9884662.1"/>
    </source>
</evidence>
<feature type="region of interest" description="Disordered" evidence="1">
    <location>
        <begin position="180"/>
        <end position="293"/>
    </location>
</feature>
<proteinExistence type="predicted"/>
<dbReference type="AlphaFoldDB" id="A0AAD4CE73"/>